<dbReference type="SUPFAM" id="SSF50729">
    <property type="entry name" value="PH domain-like"/>
    <property type="match status" value="1"/>
</dbReference>
<feature type="compositionally biased region" description="Low complexity" evidence="7">
    <location>
        <begin position="738"/>
        <end position="758"/>
    </location>
</feature>
<evidence type="ECO:0000259" key="8">
    <source>
        <dbReference type="PROSITE" id="PS50003"/>
    </source>
</evidence>
<dbReference type="CDD" id="cd13286">
    <property type="entry name" value="PH_OPR5_ORP8"/>
    <property type="match status" value="1"/>
</dbReference>
<dbReference type="Gene3D" id="2.30.29.30">
    <property type="entry name" value="Pleckstrin-homology domain (PH domain)/Phosphotyrosine-binding domain (PTB)"/>
    <property type="match status" value="1"/>
</dbReference>
<evidence type="ECO:0000256" key="4">
    <source>
        <dbReference type="ARBA" id="ARBA00023121"/>
    </source>
</evidence>
<dbReference type="GO" id="GO:0006869">
    <property type="term" value="P:lipid transport"/>
    <property type="evidence" value="ECO:0007669"/>
    <property type="project" value="UniProtKB-KW"/>
</dbReference>
<dbReference type="FunFam" id="2.40.160.120:FF:000004">
    <property type="entry name" value="Oxysterol-binding protein"/>
    <property type="match status" value="1"/>
</dbReference>
<reference evidence="9 10" key="1">
    <citation type="journal article" date="2021" name="Elife">
        <title>Chloroplast acquisition without the gene transfer in kleptoplastic sea slugs, Plakobranchus ocellatus.</title>
        <authorList>
            <person name="Maeda T."/>
            <person name="Takahashi S."/>
            <person name="Yoshida T."/>
            <person name="Shimamura S."/>
            <person name="Takaki Y."/>
            <person name="Nagai Y."/>
            <person name="Toyoda A."/>
            <person name="Suzuki Y."/>
            <person name="Arimoto A."/>
            <person name="Ishii H."/>
            <person name="Satoh N."/>
            <person name="Nishiyama T."/>
            <person name="Hasebe M."/>
            <person name="Maruyama T."/>
            <person name="Minagawa J."/>
            <person name="Obokata J."/>
            <person name="Shigenobu S."/>
        </authorList>
    </citation>
    <scope>NUCLEOTIDE SEQUENCE [LARGE SCALE GENOMIC DNA]</scope>
</reference>
<evidence type="ECO:0000256" key="7">
    <source>
        <dbReference type="SAM" id="MobiDB-lite"/>
    </source>
</evidence>
<dbReference type="InterPro" id="IPR001849">
    <property type="entry name" value="PH_domain"/>
</dbReference>
<evidence type="ECO:0000256" key="3">
    <source>
        <dbReference type="ARBA" id="ARBA00023055"/>
    </source>
</evidence>
<sequence>MEIIKISHQEFSRYVDKIWNKREDIGRLSDVIASDRSPLPPGSKLSKRESLKEKKKSYRSQKKEVAREVMNSASDKSIVLMADWLKVRGTLKGWTKLWCVCRPAMLVIYKSEKMKTGHWVGTILLSTCQLLQRPSKKEGYCFKLFHPLDQSIWATKGPKGETIGAFVQPLPMSYAIFRAPSESQGKCWMDALELALLRCTSLIRRTVSRTSDLTTAVSGAGGGNGVSPGGGASVDQLLAAEQAIQMKAAISPELSASLVDHDTEDSRDERDGEECGEEEAEVEVTPEHYSDDDDHSSIGLSDSDFELAEEGSKRSDIPQVEETLYKSDEVEELGQQGDACQTEEVNEENKSLIWTLVKQVRPGMDLSKVVLPTFILEPRSFLDKLTDYYYHADILSQAVQQETALERMKMVVKWYLSGFYKKPKGLKKPYNPIIGETFRCCWVHPETKSRTFYVAEQISHHPPVSAFHVTNRQDGFNINGCILAKSKFYGNSISAILDGIATLTFLERGEDYYITMPYAHCKGILVGTLTMEMGGKVTLDCPKTGYHCDLDFKLKPFFGNGESANRITGRIRMGSEVLCSFEGHWDQQVYIKEFTNRERVLFWDPSSSMRAKRLVRCRVPLDLQEENESERLWKKVSDAVVNQDMHTATAEKYVLEERQRQEAKERNRVQQDWVPKLFTLEPSSGKWVYKYVDARPWDSMTDCIQYEKDHVICTQTVHTVSPVRQTGWQGPRTRQKQTSTGSPPGTPSSTTLSTTSASRPGRWKPRVTGRQKNNNEDEDGSSTDCSDRVTSMDEVTAAKRQQHRLKFSASNGLPLDDSPRSSQSEQKHVDQIVSRTMSALHSSSPPKLSGVNSSIGKPGGNAVLSQSQHPSSSSYSHHHRHGTPGTSSSQSHNQKQSPSREVATLARVVQMQQEMQVAVQDLVGRVAQVQKAVLGQGGEVDSQGQGEGSRLQYQRTSGDGAGVGVSGPTRQTTEGLGLSREWLLISVVLVFQTFLQWYFSH</sequence>
<dbReference type="InterPro" id="IPR018494">
    <property type="entry name" value="Oxysterol-bd_CS"/>
</dbReference>
<dbReference type="PROSITE" id="PS01013">
    <property type="entry name" value="OSBP"/>
    <property type="match status" value="1"/>
</dbReference>
<dbReference type="SMART" id="SM00233">
    <property type="entry name" value="PH"/>
    <property type="match status" value="1"/>
</dbReference>
<dbReference type="Gene3D" id="2.40.160.120">
    <property type="match status" value="1"/>
</dbReference>
<feature type="compositionally biased region" description="Polar residues" evidence="7">
    <location>
        <begin position="833"/>
        <end position="855"/>
    </location>
</feature>
<dbReference type="Gene3D" id="1.10.287.2720">
    <property type="match status" value="1"/>
</dbReference>
<feature type="compositionally biased region" description="Polar residues" evidence="7">
    <location>
        <begin position="884"/>
        <end position="899"/>
    </location>
</feature>
<dbReference type="EMBL" id="BMAT01000136">
    <property type="protein sequence ID" value="GFR60300.1"/>
    <property type="molecule type" value="Genomic_DNA"/>
</dbReference>
<feature type="compositionally biased region" description="Acidic residues" evidence="7">
    <location>
        <begin position="262"/>
        <end position="294"/>
    </location>
</feature>
<dbReference type="PANTHER" id="PTHR10972:SF102">
    <property type="entry name" value="OXYSTEROL-BINDING PROTEIN"/>
    <property type="match status" value="1"/>
</dbReference>
<dbReference type="InterPro" id="IPR000648">
    <property type="entry name" value="Oxysterol-bd"/>
</dbReference>
<feature type="region of interest" description="Disordered" evidence="7">
    <location>
        <begin position="254"/>
        <end position="301"/>
    </location>
</feature>
<keyword evidence="10" id="KW-1185">Reference proteome</keyword>
<feature type="compositionally biased region" description="Low complexity" evidence="7">
    <location>
        <begin position="865"/>
        <end position="875"/>
    </location>
</feature>
<dbReference type="Proteomes" id="UP000762676">
    <property type="component" value="Unassembled WGS sequence"/>
</dbReference>
<dbReference type="SUPFAM" id="SSF144000">
    <property type="entry name" value="Oxysterol-binding protein-like"/>
    <property type="match status" value="1"/>
</dbReference>
<feature type="region of interest" description="Disordered" evidence="7">
    <location>
        <begin position="937"/>
        <end position="969"/>
    </location>
</feature>
<dbReference type="FunFam" id="1.10.287.2720:FF:000002">
    <property type="entry name" value="Oxysterol-binding protein"/>
    <property type="match status" value="1"/>
</dbReference>
<dbReference type="GO" id="GO:0032541">
    <property type="term" value="C:cortical endoplasmic reticulum"/>
    <property type="evidence" value="ECO:0007669"/>
    <property type="project" value="TreeGrafter"/>
</dbReference>
<dbReference type="GO" id="GO:0005829">
    <property type="term" value="C:cytosol"/>
    <property type="evidence" value="ECO:0007669"/>
    <property type="project" value="TreeGrafter"/>
</dbReference>
<feature type="domain" description="PH" evidence="8">
    <location>
        <begin position="78"/>
        <end position="197"/>
    </location>
</feature>
<dbReference type="GO" id="GO:0016020">
    <property type="term" value="C:membrane"/>
    <property type="evidence" value="ECO:0007669"/>
    <property type="project" value="TreeGrafter"/>
</dbReference>
<dbReference type="InterPro" id="IPR037239">
    <property type="entry name" value="OSBP_sf"/>
</dbReference>
<dbReference type="Pfam" id="PF01237">
    <property type="entry name" value="Oxysterol_BP"/>
    <property type="match status" value="1"/>
</dbReference>
<keyword evidence="3 6" id="KW-0445">Lipid transport</keyword>
<dbReference type="Pfam" id="PF00169">
    <property type="entry name" value="PH"/>
    <property type="match status" value="1"/>
</dbReference>
<organism evidence="9 10">
    <name type="scientific">Elysia marginata</name>
    <dbReference type="NCBI Taxonomy" id="1093978"/>
    <lineage>
        <taxon>Eukaryota</taxon>
        <taxon>Metazoa</taxon>
        <taxon>Spiralia</taxon>
        <taxon>Lophotrochozoa</taxon>
        <taxon>Mollusca</taxon>
        <taxon>Gastropoda</taxon>
        <taxon>Heterobranchia</taxon>
        <taxon>Euthyneura</taxon>
        <taxon>Panpulmonata</taxon>
        <taxon>Sacoglossa</taxon>
        <taxon>Placobranchoidea</taxon>
        <taxon>Plakobranchidae</taxon>
        <taxon>Elysia</taxon>
    </lineage>
</organism>
<comment type="caution">
    <text evidence="9">The sequence shown here is derived from an EMBL/GenBank/DDBJ whole genome shotgun (WGS) entry which is preliminary data.</text>
</comment>
<proteinExistence type="inferred from homology"/>
<comment type="similarity">
    <text evidence="1 5">Belongs to the OSBP family.</text>
</comment>
<keyword evidence="4" id="KW-0446">Lipid-binding</keyword>
<feature type="region of interest" description="Disordered" evidence="7">
    <location>
        <begin position="723"/>
        <end position="902"/>
    </location>
</feature>
<accession>A0AAV4EI68</accession>
<gene>
    <name evidence="9" type="ORF">ElyMa_000075400</name>
</gene>
<dbReference type="InterPro" id="IPR011993">
    <property type="entry name" value="PH-like_dom_sf"/>
</dbReference>
<dbReference type="GO" id="GO:0015485">
    <property type="term" value="F:cholesterol binding"/>
    <property type="evidence" value="ECO:0007669"/>
    <property type="project" value="TreeGrafter"/>
</dbReference>
<dbReference type="FunFam" id="2.30.29.30:FF:000030">
    <property type="entry name" value="Oxysterol-binding protein"/>
    <property type="match status" value="1"/>
</dbReference>
<dbReference type="PANTHER" id="PTHR10972">
    <property type="entry name" value="OXYSTEROL-BINDING PROTEIN-RELATED"/>
    <property type="match status" value="1"/>
</dbReference>
<protein>
    <recommendedName>
        <fullName evidence="6">Oxysterol-binding protein</fullName>
    </recommendedName>
</protein>
<evidence type="ECO:0000256" key="2">
    <source>
        <dbReference type="ARBA" id="ARBA00022448"/>
    </source>
</evidence>
<keyword evidence="2 6" id="KW-0813">Transport</keyword>
<dbReference type="PROSITE" id="PS50003">
    <property type="entry name" value="PH_DOMAIN"/>
    <property type="match status" value="1"/>
</dbReference>
<evidence type="ECO:0000313" key="9">
    <source>
        <dbReference type="EMBL" id="GFR60300.1"/>
    </source>
</evidence>
<evidence type="ECO:0000256" key="1">
    <source>
        <dbReference type="ARBA" id="ARBA00008842"/>
    </source>
</evidence>
<dbReference type="AlphaFoldDB" id="A0AAV4EI68"/>
<feature type="region of interest" description="Disordered" evidence="7">
    <location>
        <begin position="34"/>
        <end position="57"/>
    </location>
</feature>
<evidence type="ECO:0000256" key="5">
    <source>
        <dbReference type="RuleBase" id="RU003844"/>
    </source>
</evidence>
<dbReference type="Gene3D" id="3.30.70.3490">
    <property type="match status" value="1"/>
</dbReference>
<evidence type="ECO:0000313" key="10">
    <source>
        <dbReference type="Proteomes" id="UP000762676"/>
    </source>
</evidence>
<evidence type="ECO:0000256" key="6">
    <source>
        <dbReference type="RuleBase" id="RU003845"/>
    </source>
</evidence>
<name>A0AAV4EI68_9GAST</name>